<dbReference type="STRING" id="1116229.S3D6M3"/>
<dbReference type="GO" id="GO:0006897">
    <property type="term" value="P:endocytosis"/>
    <property type="evidence" value="ECO:0007669"/>
    <property type="project" value="TreeGrafter"/>
</dbReference>
<feature type="domain" description="GED" evidence="4">
    <location>
        <begin position="650"/>
        <end position="737"/>
    </location>
</feature>
<dbReference type="GO" id="GO:0005739">
    <property type="term" value="C:mitochondrion"/>
    <property type="evidence" value="ECO:0007669"/>
    <property type="project" value="TreeGrafter"/>
</dbReference>
<dbReference type="PRINTS" id="PR00195">
    <property type="entry name" value="DYNAMIN"/>
</dbReference>
<dbReference type="OMA" id="TDHYISQ"/>
<dbReference type="InterPro" id="IPR001401">
    <property type="entry name" value="Dynamin_GTPase"/>
</dbReference>
<dbReference type="SMART" id="SM00053">
    <property type="entry name" value="DYNc"/>
    <property type="match status" value="1"/>
</dbReference>
<dbReference type="GO" id="GO:0003924">
    <property type="term" value="F:GTPase activity"/>
    <property type="evidence" value="ECO:0007669"/>
    <property type="project" value="InterPro"/>
</dbReference>
<evidence type="ECO:0000256" key="1">
    <source>
        <dbReference type="ARBA" id="ARBA00022741"/>
    </source>
</evidence>
<dbReference type="Gene3D" id="1.20.120.1240">
    <property type="entry name" value="Dynamin, middle domain"/>
    <property type="match status" value="1"/>
</dbReference>
<gene>
    <name evidence="6" type="ORF">GLAREA_04472</name>
</gene>
<dbReference type="RefSeq" id="XP_008085040.1">
    <property type="nucleotide sequence ID" value="XM_008086849.1"/>
</dbReference>
<evidence type="ECO:0000313" key="6">
    <source>
        <dbReference type="EMBL" id="EPE27681.1"/>
    </source>
</evidence>
<dbReference type="AlphaFoldDB" id="S3D6M3"/>
<dbReference type="SUPFAM" id="SSF52540">
    <property type="entry name" value="P-loop containing nucleoside triphosphate hydrolases"/>
    <property type="match status" value="1"/>
</dbReference>
<organism evidence="6 7">
    <name type="scientific">Glarea lozoyensis (strain ATCC 20868 / MF5171)</name>
    <dbReference type="NCBI Taxonomy" id="1116229"/>
    <lineage>
        <taxon>Eukaryota</taxon>
        <taxon>Fungi</taxon>
        <taxon>Dikarya</taxon>
        <taxon>Ascomycota</taxon>
        <taxon>Pezizomycotina</taxon>
        <taxon>Leotiomycetes</taxon>
        <taxon>Helotiales</taxon>
        <taxon>Helotiaceae</taxon>
        <taxon>Glarea</taxon>
    </lineage>
</organism>
<dbReference type="GO" id="GO:0048312">
    <property type="term" value="P:intracellular distribution of mitochondria"/>
    <property type="evidence" value="ECO:0007669"/>
    <property type="project" value="TreeGrafter"/>
</dbReference>
<dbReference type="HOGENOM" id="CLU_008964_7_1_1"/>
<dbReference type="GO" id="GO:0016559">
    <property type="term" value="P:peroxisome fission"/>
    <property type="evidence" value="ECO:0007669"/>
    <property type="project" value="TreeGrafter"/>
</dbReference>
<dbReference type="GO" id="GO:0000266">
    <property type="term" value="P:mitochondrial fission"/>
    <property type="evidence" value="ECO:0007669"/>
    <property type="project" value="TreeGrafter"/>
</dbReference>
<dbReference type="PANTHER" id="PTHR11566:SF66">
    <property type="entry name" value="INTERFERON-INDUCED GTP-BINDING PROTEIN MX"/>
    <property type="match status" value="1"/>
</dbReference>
<proteinExistence type="predicted"/>
<feature type="region of interest" description="Disordered" evidence="3">
    <location>
        <begin position="1"/>
        <end position="33"/>
    </location>
</feature>
<dbReference type="InterPro" id="IPR045063">
    <property type="entry name" value="Dynamin_N"/>
</dbReference>
<protein>
    <submittedName>
        <fullName evidence="6">p-loop containing nucleoside triphosphate hydrolase</fullName>
    </submittedName>
</protein>
<dbReference type="InterPro" id="IPR022812">
    <property type="entry name" value="Dynamin"/>
</dbReference>
<dbReference type="PROSITE" id="PS51718">
    <property type="entry name" value="G_DYNAMIN_2"/>
    <property type="match status" value="1"/>
</dbReference>
<dbReference type="InterPro" id="IPR020850">
    <property type="entry name" value="GED_dom"/>
</dbReference>
<keyword evidence="1" id="KW-0547">Nucleotide-binding</keyword>
<keyword evidence="2" id="KW-0342">GTP-binding</keyword>
<dbReference type="GO" id="GO:0008017">
    <property type="term" value="F:microtubule binding"/>
    <property type="evidence" value="ECO:0007669"/>
    <property type="project" value="TreeGrafter"/>
</dbReference>
<accession>S3D6M3</accession>
<dbReference type="Gene3D" id="3.40.50.300">
    <property type="entry name" value="P-loop containing nucleotide triphosphate hydrolases"/>
    <property type="match status" value="1"/>
</dbReference>
<dbReference type="GO" id="GO:0005525">
    <property type="term" value="F:GTP binding"/>
    <property type="evidence" value="ECO:0007669"/>
    <property type="project" value="InterPro"/>
</dbReference>
<dbReference type="InterPro" id="IPR030381">
    <property type="entry name" value="G_DYNAMIN_dom"/>
</dbReference>
<dbReference type="Pfam" id="PF01031">
    <property type="entry name" value="Dynamin_M"/>
    <property type="match status" value="1"/>
</dbReference>
<dbReference type="InterPro" id="IPR027417">
    <property type="entry name" value="P-loop_NTPase"/>
</dbReference>
<dbReference type="eggNOG" id="KOG0446">
    <property type="taxonomic scope" value="Eukaryota"/>
</dbReference>
<reference evidence="6 7" key="1">
    <citation type="journal article" date="2013" name="BMC Genomics">
        <title>Genomics-driven discovery of the pneumocandin biosynthetic gene cluster in the fungus Glarea lozoyensis.</title>
        <authorList>
            <person name="Chen L."/>
            <person name="Yue Q."/>
            <person name="Zhang X."/>
            <person name="Xiang M."/>
            <person name="Wang C."/>
            <person name="Li S."/>
            <person name="Che Y."/>
            <person name="Ortiz-Lopez F.J."/>
            <person name="Bills G.F."/>
            <person name="Liu X."/>
            <person name="An Z."/>
        </authorList>
    </citation>
    <scope>NUCLEOTIDE SEQUENCE [LARGE SCALE GENOMIC DNA]</scope>
    <source>
        <strain evidence="7">ATCC 20868 / MF5171</strain>
    </source>
</reference>
<dbReference type="Proteomes" id="UP000016922">
    <property type="component" value="Unassembled WGS sequence"/>
</dbReference>
<evidence type="ECO:0000256" key="2">
    <source>
        <dbReference type="ARBA" id="ARBA00023134"/>
    </source>
</evidence>
<evidence type="ECO:0000256" key="3">
    <source>
        <dbReference type="SAM" id="MobiDB-lite"/>
    </source>
</evidence>
<evidence type="ECO:0000259" key="5">
    <source>
        <dbReference type="PROSITE" id="PS51718"/>
    </source>
</evidence>
<evidence type="ECO:0000259" key="4">
    <source>
        <dbReference type="PROSITE" id="PS51388"/>
    </source>
</evidence>
<dbReference type="GO" id="GO:0005874">
    <property type="term" value="C:microtubule"/>
    <property type="evidence" value="ECO:0007669"/>
    <property type="project" value="TreeGrafter"/>
</dbReference>
<dbReference type="FunFam" id="3.40.50.300:FF:001425">
    <property type="entry name" value="Dynamin GTPase, putative"/>
    <property type="match status" value="1"/>
</dbReference>
<feature type="compositionally biased region" description="Polar residues" evidence="3">
    <location>
        <begin position="1"/>
        <end position="14"/>
    </location>
</feature>
<sequence length="737" mass="83094">MSGESSPLSDNTPMDSPMSEAVDSPSSLAELQTEEQRKVLDTIARVRKCGLEGTISLPQIVVCGDQSAGKSSVLEALTEIPFPRNDLLCTRYATEIMLRNAAEDSITIRVIPDSNRPSAEQASIKLFEKSITNFDDLPTIMDDAMAIMGIGVLDATDGNAKPPAFARDVLSVEYAGPDRPQLTLVDIPGLIGAETKATTKMDITLVAEITNHYIKQPRTICLAVVSAGTDYANQSILDRVREVDPEGERTLGVITKPDLPDDGSGHQAGYIDLAKNRDIFFKLGWHVVKNRAWKEKDATLTERKMAEDTFFRTTNWRELPKECVGIDALRRRLSILLFEHVKKELPSLREELEDKLVETQGQLEQLGDPRSSGEECKTYLSGLSLEVWQTCRAAIDGHYEGGYFHHDVDPQFSITSPSTLRRTRAVIQLLNSKFAEDIRLKGHKYQIHMDSGNDDASPAESMSFGSKLSASPKKLNKQAALDWVRDVLVRTRGKELIGNFNPLVIGDLFWELSEKWDRLAHTHVDQVATACQNFLKNLLTDKCPEDVERRIWNTKIADELKKRHAAARAELKLIMNDHKNYPINYNHYYTDTITKRRQDRQQKELTKHIEDATTQDYNKQGFQVVSKINVEQVVTAYNKKVDPNMDNFSCEEALDCLFSIYKVEQKTFVANVTVQVVERHIVHGLETIFDPLYVNCLTPTQAEMLASEPAASKRLRERLTDQIRKLDEGSEIFRNVL</sequence>
<name>S3D6M3_GLAL2</name>
<dbReference type="CDD" id="cd08771">
    <property type="entry name" value="DLP_1"/>
    <property type="match status" value="1"/>
</dbReference>
<keyword evidence="6" id="KW-0378">Hydrolase</keyword>
<evidence type="ECO:0000313" key="7">
    <source>
        <dbReference type="Proteomes" id="UP000016922"/>
    </source>
</evidence>
<dbReference type="OrthoDB" id="415706at2759"/>
<keyword evidence="7" id="KW-1185">Reference proteome</keyword>
<dbReference type="GO" id="GO:0016020">
    <property type="term" value="C:membrane"/>
    <property type="evidence" value="ECO:0007669"/>
    <property type="project" value="TreeGrafter"/>
</dbReference>
<dbReference type="GeneID" id="19463527"/>
<dbReference type="Pfam" id="PF00350">
    <property type="entry name" value="Dynamin_N"/>
    <property type="match status" value="1"/>
</dbReference>
<feature type="domain" description="Dynamin-type G" evidence="5">
    <location>
        <begin position="54"/>
        <end position="346"/>
    </location>
</feature>
<dbReference type="KEGG" id="glz:GLAREA_04472"/>
<dbReference type="PROSITE" id="PS51388">
    <property type="entry name" value="GED"/>
    <property type="match status" value="1"/>
</dbReference>
<dbReference type="PANTHER" id="PTHR11566">
    <property type="entry name" value="DYNAMIN"/>
    <property type="match status" value="1"/>
</dbReference>
<dbReference type="EMBL" id="KE145369">
    <property type="protein sequence ID" value="EPE27681.1"/>
    <property type="molecule type" value="Genomic_DNA"/>
</dbReference>
<dbReference type="InterPro" id="IPR000375">
    <property type="entry name" value="Dynamin_stalk"/>
</dbReference>